<protein>
    <submittedName>
        <fullName evidence="1">Uncharacterized protein</fullName>
    </submittedName>
</protein>
<evidence type="ECO:0000313" key="1">
    <source>
        <dbReference type="EMBL" id="KAL3609419.1"/>
    </source>
</evidence>
<dbReference type="EMBL" id="RCHU02000001">
    <property type="protein sequence ID" value="KAL3609419.1"/>
    <property type="molecule type" value="Genomic_DNA"/>
</dbReference>
<gene>
    <name evidence="1" type="ORF">D5086_000439</name>
</gene>
<accession>A0ACC4CWD9</accession>
<evidence type="ECO:0000313" key="2">
    <source>
        <dbReference type="Proteomes" id="UP000309997"/>
    </source>
</evidence>
<reference evidence="1 2" key="1">
    <citation type="journal article" date="2024" name="Plant Biotechnol. J.">
        <title>Genome and CRISPR/Cas9 system of a widespread forest tree (Populus alba) in the world.</title>
        <authorList>
            <person name="Liu Y.J."/>
            <person name="Jiang P.F."/>
            <person name="Han X.M."/>
            <person name="Li X.Y."/>
            <person name="Wang H.M."/>
            <person name="Wang Y.J."/>
            <person name="Wang X.X."/>
            <person name="Zeng Q.Y."/>
        </authorList>
    </citation>
    <scope>NUCLEOTIDE SEQUENCE [LARGE SCALE GENOMIC DNA]</scope>
    <source>
        <strain evidence="2">cv. PAL-ZL1</strain>
    </source>
</reference>
<dbReference type="Proteomes" id="UP000309997">
    <property type="component" value="Unassembled WGS sequence"/>
</dbReference>
<keyword evidence="2" id="KW-1185">Reference proteome</keyword>
<comment type="caution">
    <text evidence="1">The sequence shown here is derived from an EMBL/GenBank/DDBJ whole genome shotgun (WGS) entry which is preliminary data.</text>
</comment>
<name>A0ACC4CWD9_POPAL</name>
<sequence>MWRLKIAEGGNDPHIYSTNNFLGRQIWEFDPEAGTLEERAEVEEARQNFWRNRNEVKPSSDLLWKFQFLREKKFKQRIPQVKIEDGEEISYEKATSALRRSVHLFSALQASDGHWCAENSGPMFYFPPLVFSLYITGHLNAIFSAEHKKEILRYIYCHQNEDGGWGLHIEGHSTMFCTVLNYICMRMLGEGRDGGKDKACERARKWILDHGSAIAISSWGKTWLAILGLYEWAGCNPMPPEFWFLPSTSPIHPGNLLGYCRITYLPMAYLYGKTFVGPITPLILQIREEIYNEPYEKLNWRRVRHLCAKEDNYYPHTSIQILFWDAIYTFGEPLLTRWPFNKLREKALDITMDHIHYEDESSRYITIGCVEKPLDMLACWVEDPDGDYFRRHLARIEDYEWLGEDGIKMQVGKLLS</sequence>
<proteinExistence type="predicted"/>
<organism evidence="1 2">
    <name type="scientific">Populus alba</name>
    <name type="common">White poplar</name>
    <dbReference type="NCBI Taxonomy" id="43335"/>
    <lineage>
        <taxon>Eukaryota</taxon>
        <taxon>Viridiplantae</taxon>
        <taxon>Streptophyta</taxon>
        <taxon>Embryophyta</taxon>
        <taxon>Tracheophyta</taxon>
        <taxon>Spermatophyta</taxon>
        <taxon>Magnoliopsida</taxon>
        <taxon>eudicotyledons</taxon>
        <taxon>Gunneridae</taxon>
        <taxon>Pentapetalae</taxon>
        <taxon>rosids</taxon>
        <taxon>fabids</taxon>
        <taxon>Malpighiales</taxon>
        <taxon>Salicaceae</taxon>
        <taxon>Saliceae</taxon>
        <taxon>Populus</taxon>
    </lineage>
</organism>